<dbReference type="EMBL" id="JBHRVU010000002">
    <property type="protein sequence ID" value="MFC3439784.1"/>
    <property type="molecule type" value="Genomic_DNA"/>
</dbReference>
<dbReference type="RefSeq" id="WP_230461514.1">
    <property type="nucleotide sequence ID" value="NZ_JBHRVU010000002.1"/>
</dbReference>
<dbReference type="InterPro" id="IPR000683">
    <property type="entry name" value="Gfo/Idh/MocA-like_OxRdtase_N"/>
</dbReference>
<dbReference type="Pfam" id="PF01408">
    <property type="entry name" value="GFO_IDH_MocA"/>
    <property type="match status" value="1"/>
</dbReference>
<dbReference type="InterPro" id="IPR055170">
    <property type="entry name" value="GFO_IDH_MocA-like_dom"/>
</dbReference>
<dbReference type="InterPro" id="IPR036291">
    <property type="entry name" value="NAD(P)-bd_dom_sf"/>
</dbReference>
<protein>
    <submittedName>
        <fullName evidence="3">Gfo/Idh/MocA family protein</fullName>
    </submittedName>
</protein>
<evidence type="ECO:0000313" key="4">
    <source>
        <dbReference type="Proteomes" id="UP001595681"/>
    </source>
</evidence>
<feature type="domain" description="GFO/IDH/MocA-like oxidoreductase" evidence="2">
    <location>
        <begin position="156"/>
        <end position="264"/>
    </location>
</feature>
<reference evidence="4" key="1">
    <citation type="journal article" date="2019" name="Int. J. Syst. Evol. Microbiol.">
        <title>The Global Catalogue of Microorganisms (GCM) 10K type strain sequencing project: providing services to taxonomists for standard genome sequencing and annotation.</title>
        <authorList>
            <consortium name="The Broad Institute Genomics Platform"/>
            <consortium name="The Broad Institute Genome Sequencing Center for Infectious Disease"/>
            <person name="Wu L."/>
            <person name="Ma J."/>
        </authorList>
    </citation>
    <scope>NUCLEOTIDE SEQUENCE [LARGE SCALE GENOMIC DNA]</scope>
    <source>
        <strain evidence="4">CCM 7491</strain>
    </source>
</reference>
<accession>A0ABV7N8H4</accession>
<dbReference type="Proteomes" id="UP001595681">
    <property type="component" value="Unassembled WGS sequence"/>
</dbReference>
<evidence type="ECO:0000259" key="2">
    <source>
        <dbReference type="Pfam" id="PF22725"/>
    </source>
</evidence>
<gene>
    <name evidence="3" type="ORF">ACFOKF_00925</name>
</gene>
<dbReference type="Gene3D" id="3.30.360.10">
    <property type="entry name" value="Dihydrodipicolinate Reductase, domain 2"/>
    <property type="match status" value="1"/>
</dbReference>
<comment type="caution">
    <text evidence="3">The sequence shown here is derived from an EMBL/GenBank/DDBJ whole genome shotgun (WGS) entry which is preliminary data.</text>
</comment>
<dbReference type="Pfam" id="PF22725">
    <property type="entry name" value="GFO_IDH_MocA_C3"/>
    <property type="match status" value="1"/>
</dbReference>
<dbReference type="Gene3D" id="3.40.50.720">
    <property type="entry name" value="NAD(P)-binding Rossmann-like Domain"/>
    <property type="match status" value="1"/>
</dbReference>
<dbReference type="PANTHER" id="PTHR43377">
    <property type="entry name" value="BILIVERDIN REDUCTASE A"/>
    <property type="match status" value="1"/>
</dbReference>
<dbReference type="SUPFAM" id="SSF51735">
    <property type="entry name" value="NAD(P)-binding Rossmann-fold domains"/>
    <property type="match status" value="1"/>
</dbReference>
<dbReference type="InterPro" id="IPR051450">
    <property type="entry name" value="Gfo/Idh/MocA_Oxidoreductases"/>
</dbReference>
<organism evidence="3 4">
    <name type="scientific">Sphingobium rhizovicinum</name>
    <dbReference type="NCBI Taxonomy" id="432308"/>
    <lineage>
        <taxon>Bacteria</taxon>
        <taxon>Pseudomonadati</taxon>
        <taxon>Pseudomonadota</taxon>
        <taxon>Alphaproteobacteria</taxon>
        <taxon>Sphingomonadales</taxon>
        <taxon>Sphingomonadaceae</taxon>
        <taxon>Sphingobium</taxon>
    </lineage>
</organism>
<evidence type="ECO:0000259" key="1">
    <source>
        <dbReference type="Pfam" id="PF01408"/>
    </source>
</evidence>
<keyword evidence="4" id="KW-1185">Reference proteome</keyword>
<dbReference type="SUPFAM" id="SSF55347">
    <property type="entry name" value="Glyceraldehyde-3-phosphate dehydrogenase-like, C-terminal domain"/>
    <property type="match status" value="1"/>
</dbReference>
<evidence type="ECO:0000313" key="3">
    <source>
        <dbReference type="EMBL" id="MFC3439784.1"/>
    </source>
</evidence>
<feature type="domain" description="Gfo/Idh/MocA-like oxidoreductase N-terminal" evidence="1">
    <location>
        <begin position="31"/>
        <end position="147"/>
    </location>
</feature>
<sequence>MKLLLYRSNGFFKPDFRVEGSGRQRMANALRLGIIGLGRGFMLTLPALKADSRVALAGAFDLRREARERFADEFGAPAFDTLDALLYSPVIDAVYIATPHELHAEQAIAALRAGKHVLVEKPMATTLADCARIERAAADAGKVLVVGPSHGFDAPVQAAAQLVASGRFGAVRMVTALNFTDFMFRPRRPEELDSARGGGVVYSQAAHQIDVVRRLVGQPVSSVRAVAANWDSSRPSEGAYTALVTFEAGAAASLTYSGYAHYDSDELVGWIAELGYDKDPDRYGEARKRLATLSSQDEIEAKLKRTYGVPAVAADTPAPHHEHFGFIIVSCDRADLKLSPKGLSIYGDTERDFQPIEPPALPRKEVIDEFVGGCLGIRRPIHDGRWGLDTMACCVALLESSRRNTDVAPNQLLDTLSEKP</sequence>
<name>A0ABV7N8H4_9SPHN</name>
<proteinExistence type="predicted"/>
<dbReference type="PANTHER" id="PTHR43377:SF1">
    <property type="entry name" value="BILIVERDIN REDUCTASE A"/>
    <property type="match status" value="1"/>
</dbReference>